<evidence type="ECO:0000256" key="2">
    <source>
        <dbReference type="ARBA" id="ARBA00022729"/>
    </source>
</evidence>
<reference evidence="8 9" key="1">
    <citation type="journal article" date="2014" name="Nature">
        <title>The genomic substrate for adaptive radiation in African cichlid fish.</title>
        <authorList>
            <person name="Brawand D."/>
            <person name="Wagner C.E."/>
            <person name="Li Y.I."/>
            <person name="Malinsky M."/>
            <person name="Keller I."/>
            <person name="Fan S."/>
            <person name="Simakov O."/>
            <person name="Ng A.Y."/>
            <person name="Lim Z.W."/>
            <person name="Bezault E."/>
            <person name="Turner-Maier J."/>
            <person name="Johnson J."/>
            <person name="Alcazar R."/>
            <person name="Noh H.J."/>
            <person name="Russell P."/>
            <person name="Aken B."/>
            <person name="Alfoldi J."/>
            <person name="Amemiya C."/>
            <person name="Azzouzi N."/>
            <person name="Baroiller J.F."/>
            <person name="Barloy-Hubler F."/>
            <person name="Berlin A."/>
            <person name="Bloomquist R."/>
            <person name="Carleton K.L."/>
            <person name="Conte M.A."/>
            <person name="D'Cotta H."/>
            <person name="Eshel O."/>
            <person name="Gaffney L."/>
            <person name="Galibert F."/>
            <person name="Gante H.F."/>
            <person name="Gnerre S."/>
            <person name="Greuter L."/>
            <person name="Guyon R."/>
            <person name="Haddad N.S."/>
            <person name="Haerty W."/>
            <person name="Harris R.M."/>
            <person name="Hofmann H.A."/>
            <person name="Hourlier T."/>
            <person name="Hulata G."/>
            <person name="Jaffe D.B."/>
            <person name="Lara M."/>
            <person name="Lee A.P."/>
            <person name="MacCallum I."/>
            <person name="Mwaiko S."/>
            <person name="Nikaido M."/>
            <person name="Nishihara H."/>
            <person name="Ozouf-Costaz C."/>
            <person name="Penman D.J."/>
            <person name="Przybylski D."/>
            <person name="Rakotomanga M."/>
            <person name="Renn S.C.P."/>
            <person name="Ribeiro F.J."/>
            <person name="Ron M."/>
            <person name="Salzburger W."/>
            <person name="Sanchez-Pulido L."/>
            <person name="Santos M.E."/>
            <person name="Searle S."/>
            <person name="Sharpe T."/>
            <person name="Swofford R."/>
            <person name="Tan F.J."/>
            <person name="Williams L."/>
            <person name="Young S."/>
            <person name="Yin S."/>
            <person name="Okada N."/>
            <person name="Kocher T.D."/>
            <person name="Miska E.A."/>
            <person name="Lander E.S."/>
            <person name="Venkatesh B."/>
            <person name="Fernald R.D."/>
            <person name="Meyer A."/>
            <person name="Ponting C.P."/>
            <person name="Streelman J.T."/>
            <person name="Lindblad-Toh K."/>
            <person name="Seehausen O."/>
            <person name="Di Palma F."/>
        </authorList>
    </citation>
    <scope>NUCLEOTIDE SEQUENCE</scope>
</reference>
<reference evidence="8" key="3">
    <citation type="submission" date="2025-09" db="UniProtKB">
        <authorList>
            <consortium name="Ensembl"/>
        </authorList>
    </citation>
    <scope>IDENTIFICATION</scope>
</reference>
<comment type="subcellular location">
    <subcellularLocation>
        <location evidence="1">Membrane</location>
    </subcellularLocation>
</comment>
<protein>
    <submittedName>
        <fullName evidence="8">SLAM family member 5</fullName>
    </submittedName>
</protein>
<keyword evidence="9" id="KW-1185">Reference proteome</keyword>
<dbReference type="PANTHER" id="PTHR12080">
    <property type="entry name" value="SIGNALING LYMPHOCYTIC ACTIVATION MOLECULE"/>
    <property type="match status" value="1"/>
</dbReference>
<proteinExistence type="predicted"/>
<evidence type="ECO:0000313" key="9">
    <source>
        <dbReference type="Proteomes" id="UP000265160"/>
    </source>
</evidence>
<keyword evidence="6" id="KW-1133">Transmembrane helix</keyword>
<feature type="chain" id="PRO_5018119284" evidence="7">
    <location>
        <begin position="21"/>
        <end position="332"/>
    </location>
</feature>
<dbReference type="KEGG" id="mze:101485747"/>
<evidence type="ECO:0000256" key="6">
    <source>
        <dbReference type="SAM" id="Phobius"/>
    </source>
</evidence>
<dbReference type="AlphaFoldDB" id="A0A3P9DD08"/>
<feature type="transmembrane region" description="Helical" evidence="6">
    <location>
        <begin position="218"/>
        <end position="240"/>
    </location>
</feature>
<dbReference type="InterPro" id="IPR036179">
    <property type="entry name" value="Ig-like_dom_sf"/>
</dbReference>
<dbReference type="InterPro" id="IPR013783">
    <property type="entry name" value="Ig-like_fold"/>
</dbReference>
<dbReference type="InterPro" id="IPR015631">
    <property type="entry name" value="CD2/SLAM_rcpt"/>
</dbReference>
<dbReference type="SUPFAM" id="SSF48726">
    <property type="entry name" value="Immunoglobulin"/>
    <property type="match status" value="1"/>
</dbReference>
<keyword evidence="4" id="KW-0325">Glycoprotein</keyword>
<accession>A0A3P9DD08</accession>
<dbReference type="Ensembl" id="ENSMZET00005033432.1">
    <property type="protein sequence ID" value="ENSMZEP00005032388.1"/>
    <property type="gene ID" value="ENSMZEG00005024130.1"/>
</dbReference>
<evidence type="ECO:0000313" key="8">
    <source>
        <dbReference type="Ensembl" id="ENSMZEP00005032388.1"/>
    </source>
</evidence>
<sequence length="332" mass="36808">MTRGVVLFALLLFYIIEVQGLQHVFVLHGKDLRLDTEKPFKLDEQKDLFWRFNSSNNIAKCVFNRDPVVYNEYPGKVEVFGPNYSLKLKNVQHSDSGDYKAVVVSEQEQSVAEYKVIVQDPVTAAKLTVESVSKSSDSCNLTVTCSTVDFNISSSFRCDGKICSHAGAKNLKATKKFSSLSVYLQQDTIFCNHSNQVSWNQTMKVLKSYCETETAPSGATIIAASTSVVFLILFITLCVIMKCKSKGGNQENTIYAVPEDIIPGQTQNQTPAGHESCNSPTSTYALVEFHTGQKSTKTENIPQPETVYAQVDRAAKPNSTVQQQTPRAEENQ</sequence>
<evidence type="ECO:0000256" key="3">
    <source>
        <dbReference type="ARBA" id="ARBA00023136"/>
    </source>
</evidence>
<dbReference type="STRING" id="106582.ENSMZEP00005032388"/>
<dbReference type="GO" id="GO:0016020">
    <property type="term" value="C:membrane"/>
    <property type="evidence" value="ECO:0007669"/>
    <property type="project" value="UniProtKB-SubCell"/>
</dbReference>
<dbReference type="RefSeq" id="XP_014269081.2">
    <property type="nucleotide sequence ID" value="XM_014413595.2"/>
</dbReference>
<keyword evidence="3 6" id="KW-0472">Membrane</keyword>
<keyword evidence="2 7" id="KW-0732">Signal</keyword>
<feature type="compositionally biased region" description="Polar residues" evidence="5">
    <location>
        <begin position="317"/>
        <end position="326"/>
    </location>
</feature>
<dbReference type="GeneTree" id="ENSGT00990000203939"/>
<feature type="compositionally biased region" description="Polar residues" evidence="5">
    <location>
        <begin position="292"/>
        <end position="303"/>
    </location>
</feature>
<feature type="region of interest" description="Disordered" evidence="5">
    <location>
        <begin position="292"/>
        <end position="332"/>
    </location>
</feature>
<evidence type="ECO:0000256" key="1">
    <source>
        <dbReference type="ARBA" id="ARBA00004370"/>
    </source>
</evidence>
<keyword evidence="6" id="KW-0812">Transmembrane</keyword>
<name>A0A3P9DD08_9CICH</name>
<dbReference type="PANTHER" id="PTHR12080:SF80">
    <property type="entry name" value="IMMUNOGLOBULIN V-SET DOMAIN-CONTAINING PROTEIN"/>
    <property type="match status" value="1"/>
</dbReference>
<organism evidence="8 9">
    <name type="scientific">Maylandia zebra</name>
    <name type="common">zebra mbuna</name>
    <dbReference type="NCBI Taxonomy" id="106582"/>
    <lineage>
        <taxon>Eukaryota</taxon>
        <taxon>Metazoa</taxon>
        <taxon>Chordata</taxon>
        <taxon>Craniata</taxon>
        <taxon>Vertebrata</taxon>
        <taxon>Euteleostomi</taxon>
        <taxon>Actinopterygii</taxon>
        <taxon>Neopterygii</taxon>
        <taxon>Teleostei</taxon>
        <taxon>Neoteleostei</taxon>
        <taxon>Acanthomorphata</taxon>
        <taxon>Ovalentaria</taxon>
        <taxon>Cichlomorphae</taxon>
        <taxon>Cichliformes</taxon>
        <taxon>Cichlidae</taxon>
        <taxon>African cichlids</taxon>
        <taxon>Pseudocrenilabrinae</taxon>
        <taxon>Haplochromini</taxon>
        <taxon>Maylandia</taxon>
        <taxon>Maylandia zebra complex</taxon>
    </lineage>
</organism>
<evidence type="ECO:0000256" key="7">
    <source>
        <dbReference type="SAM" id="SignalP"/>
    </source>
</evidence>
<feature type="signal peptide" evidence="7">
    <location>
        <begin position="1"/>
        <end position="20"/>
    </location>
</feature>
<dbReference type="Proteomes" id="UP000265160">
    <property type="component" value="LG18"/>
</dbReference>
<reference evidence="8" key="2">
    <citation type="submission" date="2025-08" db="UniProtKB">
        <authorList>
            <consortium name="Ensembl"/>
        </authorList>
    </citation>
    <scope>IDENTIFICATION</scope>
</reference>
<evidence type="ECO:0000256" key="4">
    <source>
        <dbReference type="ARBA" id="ARBA00023180"/>
    </source>
</evidence>
<evidence type="ECO:0000256" key="5">
    <source>
        <dbReference type="SAM" id="MobiDB-lite"/>
    </source>
</evidence>
<dbReference type="Gene3D" id="2.60.40.10">
    <property type="entry name" value="Immunoglobulins"/>
    <property type="match status" value="1"/>
</dbReference>